<dbReference type="SUPFAM" id="SSF53335">
    <property type="entry name" value="S-adenosyl-L-methionine-dependent methyltransferases"/>
    <property type="match status" value="1"/>
</dbReference>
<proteinExistence type="predicted"/>
<keyword evidence="3" id="KW-0949">S-adenosyl-L-methionine</keyword>
<dbReference type="Pfam" id="PF13649">
    <property type="entry name" value="Methyltransf_25"/>
    <property type="match status" value="1"/>
</dbReference>
<feature type="domain" description="Methyltransferase" evidence="4">
    <location>
        <begin position="24"/>
        <end position="126"/>
    </location>
</feature>
<dbReference type="GO" id="GO:0008168">
    <property type="term" value="F:methyltransferase activity"/>
    <property type="evidence" value="ECO:0007669"/>
    <property type="project" value="UniProtKB-KW"/>
</dbReference>
<evidence type="ECO:0000256" key="2">
    <source>
        <dbReference type="ARBA" id="ARBA00022679"/>
    </source>
</evidence>
<dbReference type="GO" id="GO:0032259">
    <property type="term" value="P:methylation"/>
    <property type="evidence" value="ECO:0007669"/>
    <property type="project" value="UniProtKB-KW"/>
</dbReference>
<dbReference type="Proteomes" id="UP001300261">
    <property type="component" value="Unassembled WGS sequence"/>
</dbReference>
<evidence type="ECO:0000259" key="4">
    <source>
        <dbReference type="Pfam" id="PF13649"/>
    </source>
</evidence>
<dbReference type="PANTHER" id="PTHR43464">
    <property type="entry name" value="METHYLTRANSFERASE"/>
    <property type="match status" value="1"/>
</dbReference>
<protein>
    <submittedName>
        <fullName evidence="5">Class I SAM-dependent methyltransferase</fullName>
    </submittedName>
</protein>
<dbReference type="Gene3D" id="3.40.50.150">
    <property type="entry name" value="Vaccinia Virus protein VP39"/>
    <property type="match status" value="1"/>
</dbReference>
<evidence type="ECO:0000256" key="1">
    <source>
        <dbReference type="ARBA" id="ARBA00022603"/>
    </source>
</evidence>
<dbReference type="InterPro" id="IPR029063">
    <property type="entry name" value="SAM-dependent_MTases_sf"/>
</dbReference>
<dbReference type="CDD" id="cd02440">
    <property type="entry name" value="AdoMet_MTases"/>
    <property type="match status" value="1"/>
</dbReference>
<dbReference type="RefSeq" id="WP_265961883.1">
    <property type="nucleotide sequence ID" value="NZ_JAPEVI010000003.1"/>
</dbReference>
<keyword evidence="1 5" id="KW-0489">Methyltransferase</keyword>
<sequence length="143" mass="15487">MPNKISPRIADYVNALPLAPGLRVLEVGCGPGVAAREVSRRIGDGLIVAIDRSAKAISLAEEGSRAELQTGRLQFRNIAVENFELPPGEEPFDIAFAMRVGALDGRHAELEKQARARLKAALKPEGLLIIDSREPVRGRDIEV</sequence>
<organism evidence="5 6">
    <name type="scientific">Roseibium salinum</name>
    <dbReference type="NCBI Taxonomy" id="1604349"/>
    <lineage>
        <taxon>Bacteria</taxon>
        <taxon>Pseudomonadati</taxon>
        <taxon>Pseudomonadota</taxon>
        <taxon>Alphaproteobacteria</taxon>
        <taxon>Hyphomicrobiales</taxon>
        <taxon>Stappiaceae</taxon>
        <taxon>Roseibium</taxon>
    </lineage>
</organism>
<keyword evidence="6" id="KW-1185">Reference proteome</keyword>
<gene>
    <name evidence="5" type="ORF">ON753_07180</name>
</gene>
<reference evidence="5 6" key="1">
    <citation type="journal article" date="2016" name="Int. J. Syst. Evol. Microbiol.">
        <title>Labrenzia salina sp. nov., isolated from the rhizosphere of the halophyte Arthrocnemum macrostachyum.</title>
        <authorList>
            <person name="Camacho M."/>
            <person name="Redondo-Gomez S."/>
            <person name="Rodriguez-Llorente I."/>
            <person name="Rohde M."/>
            <person name="Sproer C."/>
            <person name="Schumann P."/>
            <person name="Klenk H.P."/>
            <person name="Montero-Calasanz M.D.C."/>
        </authorList>
    </citation>
    <scope>NUCLEOTIDE SEQUENCE [LARGE SCALE GENOMIC DNA]</scope>
    <source>
        <strain evidence="5 6">DSM 29163</strain>
    </source>
</reference>
<keyword evidence="2" id="KW-0808">Transferase</keyword>
<accession>A0ABT3QZ05</accession>
<name>A0ABT3QZ05_9HYPH</name>
<evidence type="ECO:0000256" key="3">
    <source>
        <dbReference type="ARBA" id="ARBA00022691"/>
    </source>
</evidence>
<dbReference type="InterPro" id="IPR041698">
    <property type="entry name" value="Methyltransf_25"/>
</dbReference>
<evidence type="ECO:0000313" key="6">
    <source>
        <dbReference type="Proteomes" id="UP001300261"/>
    </source>
</evidence>
<evidence type="ECO:0000313" key="5">
    <source>
        <dbReference type="EMBL" id="MCX2722188.1"/>
    </source>
</evidence>
<dbReference type="EMBL" id="JAPEVI010000003">
    <property type="protein sequence ID" value="MCX2722188.1"/>
    <property type="molecule type" value="Genomic_DNA"/>
</dbReference>
<comment type="caution">
    <text evidence="5">The sequence shown here is derived from an EMBL/GenBank/DDBJ whole genome shotgun (WGS) entry which is preliminary data.</text>
</comment>
<dbReference type="PANTHER" id="PTHR43464:SF19">
    <property type="entry name" value="UBIQUINONE BIOSYNTHESIS O-METHYLTRANSFERASE, MITOCHONDRIAL"/>
    <property type="match status" value="1"/>
</dbReference>